<dbReference type="Proteomes" id="UP000027661">
    <property type="component" value="Unassembled WGS sequence"/>
</dbReference>
<name>A0A069SM91_PHOVU</name>
<evidence type="ECO:0000256" key="3">
    <source>
        <dbReference type="ARBA" id="ARBA00038493"/>
    </source>
</evidence>
<dbReference type="Pfam" id="PF01965">
    <property type="entry name" value="DJ-1_PfpI"/>
    <property type="match status" value="1"/>
</dbReference>
<evidence type="ECO:0000313" key="6">
    <source>
        <dbReference type="Proteomes" id="UP000027661"/>
    </source>
</evidence>
<gene>
    <name evidence="5" type="ORF">M099_1198</name>
</gene>
<dbReference type="PANTHER" id="PTHR48094">
    <property type="entry name" value="PROTEIN/NUCLEIC ACID DEGLYCASE DJ-1-RELATED"/>
    <property type="match status" value="1"/>
</dbReference>
<comment type="caution">
    <text evidence="5">The sequence shown here is derived from an EMBL/GenBank/DDBJ whole genome shotgun (WGS) entry which is preliminary data.</text>
</comment>
<feature type="domain" description="DJ-1/PfpI" evidence="4">
    <location>
        <begin position="29"/>
        <end position="225"/>
    </location>
</feature>
<evidence type="ECO:0000256" key="1">
    <source>
        <dbReference type="ARBA" id="ARBA00023016"/>
    </source>
</evidence>
<evidence type="ECO:0000313" key="5">
    <source>
        <dbReference type="EMBL" id="KDS55897.1"/>
    </source>
</evidence>
<dbReference type="InterPro" id="IPR029062">
    <property type="entry name" value="Class_I_gatase-like"/>
</dbReference>
<dbReference type="GO" id="GO:0005737">
    <property type="term" value="C:cytoplasm"/>
    <property type="evidence" value="ECO:0007669"/>
    <property type="project" value="TreeGrafter"/>
</dbReference>
<dbReference type="PATRIC" id="fig|1339352.3.peg.1160"/>
<dbReference type="GeneID" id="5303003"/>
<keyword evidence="1" id="KW-0346">Stress response</keyword>
<dbReference type="InterPro" id="IPR050325">
    <property type="entry name" value="Prot/Nucl_acid_deglycase"/>
</dbReference>
<reference evidence="5 6" key="1">
    <citation type="submission" date="2014-04" db="EMBL/GenBank/DDBJ databases">
        <authorList>
            <person name="Sears C."/>
            <person name="Carroll K."/>
            <person name="Sack B.R."/>
            <person name="Qadri F."/>
            <person name="Myers L.L."/>
            <person name="Chung G.-T."/>
            <person name="Escheverria P."/>
            <person name="Fraser C.M."/>
            <person name="Sadzewicz L."/>
            <person name="Shefchek K.A."/>
            <person name="Tallon L."/>
            <person name="Das S.P."/>
            <person name="Daugherty S."/>
            <person name="Mongodin E.F."/>
        </authorList>
    </citation>
    <scope>NUCLEOTIDE SEQUENCE [LARGE SCALE GENOMIC DNA]</scope>
    <source>
        <strain evidence="5 6">3975 RP4</strain>
    </source>
</reference>
<dbReference type="CDD" id="cd03141">
    <property type="entry name" value="GATase1_Hsp31_like"/>
    <property type="match status" value="1"/>
</dbReference>
<accession>A0A069SM91</accession>
<dbReference type="GO" id="GO:0019243">
    <property type="term" value="P:methylglyoxal catabolic process to D-lactate via S-lactoyl-glutathione"/>
    <property type="evidence" value="ECO:0007669"/>
    <property type="project" value="TreeGrafter"/>
</dbReference>
<keyword evidence="2" id="KW-0456">Lyase</keyword>
<dbReference type="GO" id="GO:0019172">
    <property type="term" value="F:glyoxalase III activity"/>
    <property type="evidence" value="ECO:0007669"/>
    <property type="project" value="TreeGrafter"/>
</dbReference>
<sequence>MDNLKLLAIVTGEGEFVNKNLRTGLWLSELTHIYHGAKKQGIEITVASPKGGDTPIDPESLNPLLMDEITKTCWEDSIFKNVLQHTKSLDEVSEFQFDCVYLAGGHGSMYDFPDNIVLQAILKKQYENEKKVAAICHGVCGLLNVTLASGEYLVKDKKLTGFSRAEEILARKERVVPFDLETELKDRGARYEKALIPMTSKVVIDGNLFTGENPFSSKKMAEVILQCFSKK</sequence>
<dbReference type="SUPFAM" id="SSF52317">
    <property type="entry name" value="Class I glutamine amidotransferase-like"/>
    <property type="match status" value="1"/>
</dbReference>
<comment type="similarity">
    <text evidence="3">Belongs to the peptidase C56 family. HSP31-like subfamily.</text>
</comment>
<dbReference type="AlphaFoldDB" id="A0A069SM91"/>
<organism evidence="5 6">
    <name type="scientific">Phocaeicola vulgatus str. 3975 RP4</name>
    <dbReference type="NCBI Taxonomy" id="1339352"/>
    <lineage>
        <taxon>Bacteria</taxon>
        <taxon>Pseudomonadati</taxon>
        <taxon>Bacteroidota</taxon>
        <taxon>Bacteroidia</taxon>
        <taxon>Bacteroidales</taxon>
        <taxon>Bacteroidaceae</taxon>
        <taxon>Phocaeicola</taxon>
    </lineage>
</organism>
<protein>
    <submittedName>
        <fullName evidence="5">N-terminal domain of DJ-1_PfpI family protein</fullName>
    </submittedName>
</protein>
<dbReference type="InterPro" id="IPR002818">
    <property type="entry name" value="DJ-1/PfpI"/>
</dbReference>
<proteinExistence type="inferred from homology"/>
<evidence type="ECO:0000259" key="4">
    <source>
        <dbReference type="Pfam" id="PF01965"/>
    </source>
</evidence>
<dbReference type="RefSeq" id="WP_008667973.1">
    <property type="nucleotide sequence ID" value="NZ_JNHM01000012.1"/>
</dbReference>
<dbReference type="PANTHER" id="PTHR48094:SF11">
    <property type="entry name" value="GLUTATHIONE-INDEPENDENT GLYOXALASE HSP31-RELATED"/>
    <property type="match status" value="1"/>
</dbReference>
<dbReference type="Gene3D" id="3.40.50.880">
    <property type="match status" value="1"/>
</dbReference>
<dbReference type="EMBL" id="JNHM01000012">
    <property type="protein sequence ID" value="KDS55897.1"/>
    <property type="molecule type" value="Genomic_DNA"/>
</dbReference>
<evidence type="ECO:0000256" key="2">
    <source>
        <dbReference type="ARBA" id="ARBA00023239"/>
    </source>
</evidence>